<proteinExistence type="inferred from homology"/>
<gene>
    <name evidence="9" type="primary">ftsQ</name>
    <name evidence="11" type="ORF">SAMN04488040_1726</name>
</gene>
<dbReference type="InterPro" id="IPR045335">
    <property type="entry name" value="FtsQ_C_sf"/>
</dbReference>
<dbReference type="GO" id="GO:0043093">
    <property type="term" value="P:FtsZ-dependent cytokinesis"/>
    <property type="evidence" value="ECO:0007669"/>
    <property type="project" value="UniProtKB-UniRule"/>
</dbReference>
<dbReference type="InterPro" id="IPR034746">
    <property type="entry name" value="POTRA"/>
</dbReference>
<dbReference type="InterPro" id="IPR026579">
    <property type="entry name" value="FtsQ"/>
</dbReference>
<dbReference type="Proteomes" id="UP000199239">
    <property type="component" value="Unassembled WGS sequence"/>
</dbReference>
<dbReference type="HAMAP" id="MF_00911">
    <property type="entry name" value="FtsQ_subfam"/>
    <property type="match status" value="1"/>
</dbReference>
<feature type="domain" description="POTRA" evidence="10">
    <location>
        <begin position="83"/>
        <end position="151"/>
    </location>
</feature>
<evidence type="ECO:0000256" key="7">
    <source>
        <dbReference type="ARBA" id="ARBA00023136"/>
    </source>
</evidence>
<dbReference type="GO" id="GO:0090529">
    <property type="term" value="P:cell septum assembly"/>
    <property type="evidence" value="ECO:0007669"/>
    <property type="project" value="InterPro"/>
</dbReference>
<evidence type="ECO:0000313" key="12">
    <source>
        <dbReference type="Proteomes" id="UP000199239"/>
    </source>
</evidence>
<reference evidence="12" key="1">
    <citation type="submission" date="2016-10" db="EMBL/GenBank/DDBJ databases">
        <authorList>
            <person name="Varghese N."/>
            <person name="Submissions S."/>
        </authorList>
    </citation>
    <scope>NUCLEOTIDE SEQUENCE [LARGE SCALE GENOMIC DNA]</scope>
    <source>
        <strain evidence="12">DSM 23422</strain>
    </source>
</reference>
<dbReference type="Pfam" id="PF03799">
    <property type="entry name" value="FtsQ_DivIB_C"/>
    <property type="match status" value="1"/>
</dbReference>
<evidence type="ECO:0000313" key="11">
    <source>
        <dbReference type="EMBL" id="SFS71676.1"/>
    </source>
</evidence>
<name>A0A1I6S409_9RHOB</name>
<sequence length="295" mass="32711">MQSLINRVKPARAFKADPAPSRWAWRMQRLMLTPAFLFGLRFGVPFCLALFAGTVYLADDARRGQIADGYASLRSSIQQRPEFMVKLMAIDGAGPELAANVRAAVPIDFPTSSFDLDLAAMRSTIMQLPGVQQASLRVKPGGLLHVEVQPRVAVAVWRTQDGLALIDESGTYIGRLAHRTDRPDLPLVAGEAANVSIAEALDLLRVAAPLGDRLRGFIRMGARRWDVVLDREQRILLPETGAIQALERVIALEGAQEVLTRDVARVDMRLAQRPTVQMNKEATQEWWRIRQISGQ</sequence>
<dbReference type="GO" id="GO:0005886">
    <property type="term" value="C:plasma membrane"/>
    <property type="evidence" value="ECO:0007669"/>
    <property type="project" value="UniProtKB-SubCell"/>
</dbReference>
<evidence type="ECO:0000256" key="9">
    <source>
        <dbReference type="HAMAP-Rule" id="MF_00911"/>
    </source>
</evidence>
<dbReference type="RefSeq" id="WP_093915897.1">
    <property type="nucleotide sequence ID" value="NZ_FPAJ01000002.1"/>
</dbReference>
<dbReference type="InterPro" id="IPR005548">
    <property type="entry name" value="Cell_div_FtsQ/DivIB_C"/>
</dbReference>
<keyword evidence="2 9" id="KW-1003">Cell membrane</keyword>
<dbReference type="STRING" id="394264.SAMN04488040_1726"/>
<keyword evidence="6 9" id="KW-1133">Transmembrane helix</keyword>
<protein>
    <recommendedName>
        <fullName evidence="9">Cell division protein FtsQ</fullName>
    </recommendedName>
</protein>
<keyword evidence="7 9" id="KW-0472">Membrane</keyword>
<keyword evidence="5 9" id="KW-0812">Transmembrane</keyword>
<dbReference type="Gene3D" id="3.40.50.11690">
    <property type="entry name" value="Cell division protein FtsQ/DivIB"/>
    <property type="match status" value="1"/>
</dbReference>
<evidence type="ECO:0000256" key="8">
    <source>
        <dbReference type="ARBA" id="ARBA00023306"/>
    </source>
</evidence>
<dbReference type="PROSITE" id="PS51779">
    <property type="entry name" value="POTRA"/>
    <property type="match status" value="1"/>
</dbReference>
<comment type="function">
    <text evidence="9">Essential cell division protein.</text>
</comment>
<comment type="similarity">
    <text evidence="9">Belongs to the FtsQ/DivIB family. FtsQ subfamily.</text>
</comment>
<comment type="subcellular location">
    <subcellularLocation>
        <location evidence="9">Cell inner membrane</location>
        <topology evidence="9">Single-pass type II membrane protein</topology>
    </subcellularLocation>
    <subcellularLocation>
        <location evidence="1">Membrane</location>
    </subcellularLocation>
    <text evidence="9">Localizes to the division septum.</text>
</comment>
<keyword evidence="4 9" id="KW-0132">Cell division</keyword>
<keyword evidence="3 9" id="KW-0997">Cell inner membrane</keyword>
<dbReference type="EMBL" id="FPAJ01000002">
    <property type="protein sequence ID" value="SFS71676.1"/>
    <property type="molecule type" value="Genomic_DNA"/>
</dbReference>
<dbReference type="PANTHER" id="PTHR35851">
    <property type="entry name" value="CELL DIVISION PROTEIN FTSQ"/>
    <property type="match status" value="1"/>
</dbReference>
<keyword evidence="8 9" id="KW-0131">Cell cycle</keyword>
<evidence type="ECO:0000256" key="3">
    <source>
        <dbReference type="ARBA" id="ARBA00022519"/>
    </source>
</evidence>
<dbReference type="OrthoDB" id="9783091at2"/>
<evidence type="ECO:0000256" key="2">
    <source>
        <dbReference type="ARBA" id="ARBA00022475"/>
    </source>
</evidence>
<evidence type="ECO:0000256" key="1">
    <source>
        <dbReference type="ARBA" id="ARBA00004370"/>
    </source>
</evidence>
<organism evidence="11 12">
    <name type="scientific">Sulfitobacter marinus</name>
    <dbReference type="NCBI Taxonomy" id="394264"/>
    <lineage>
        <taxon>Bacteria</taxon>
        <taxon>Pseudomonadati</taxon>
        <taxon>Pseudomonadota</taxon>
        <taxon>Alphaproteobacteria</taxon>
        <taxon>Rhodobacterales</taxon>
        <taxon>Roseobacteraceae</taxon>
        <taxon>Sulfitobacter</taxon>
    </lineage>
</organism>
<keyword evidence="12" id="KW-1185">Reference proteome</keyword>
<accession>A0A1I6S409</accession>
<dbReference type="AlphaFoldDB" id="A0A1I6S409"/>
<evidence type="ECO:0000259" key="10">
    <source>
        <dbReference type="PROSITE" id="PS51779"/>
    </source>
</evidence>
<evidence type="ECO:0000256" key="6">
    <source>
        <dbReference type="ARBA" id="ARBA00022989"/>
    </source>
</evidence>
<evidence type="ECO:0000256" key="5">
    <source>
        <dbReference type="ARBA" id="ARBA00022692"/>
    </source>
</evidence>
<feature type="transmembrane region" description="Helical" evidence="9">
    <location>
        <begin position="35"/>
        <end position="58"/>
    </location>
</feature>
<dbReference type="PANTHER" id="PTHR35851:SF1">
    <property type="entry name" value="CELL DIVISION PROTEIN FTSQ"/>
    <property type="match status" value="1"/>
</dbReference>
<dbReference type="GO" id="GO:0032153">
    <property type="term" value="C:cell division site"/>
    <property type="evidence" value="ECO:0007669"/>
    <property type="project" value="UniProtKB-UniRule"/>
</dbReference>
<evidence type="ECO:0000256" key="4">
    <source>
        <dbReference type="ARBA" id="ARBA00022618"/>
    </source>
</evidence>